<dbReference type="OrthoDB" id="10255522at2759"/>
<protein>
    <submittedName>
        <fullName evidence="2">15265_t:CDS:1</fullName>
    </submittedName>
</protein>
<keyword evidence="3" id="KW-1185">Reference proteome</keyword>
<evidence type="ECO:0000256" key="1">
    <source>
        <dbReference type="SAM" id="MobiDB-lite"/>
    </source>
</evidence>
<sequence length="215" mass="23904">SDLQEVKNQLNERDQKINQQSNLIQSMVPKDKFDFINKSYNEIKSELEATKAELEAKRSLFADVSSIEDLRAQLSNAKAEAKANDWEKKRYESTISELTSKIERLTAKARELSESLSKKQNASPTINVIPTETKSTNDSNGLISERSIEPSPSKLATILETPPSKRNSAIEPSDINGVPTMPQANTLEQKNLVPEITEPNKNGVIPRPKKDDGNG</sequence>
<gene>
    <name evidence="2" type="ORF">RFULGI_LOCUS15843</name>
</gene>
<accession>A0A9N9JKQ1</accession>
<reference evidence="2" key="1">
    <citation type="submission" date="2021-06" db="EMBL/GenBank/DDBJ databases">
        <authorList>
            <person name="Kallberg Y."/>
            <person name="Tangrot J."/>
            <person name="Rosling A."/>
        </authorList>
    </citation>
    <scope>NUCLEOTIDE SEQUENCE</scope>
    <source>
        <strain evidence="2">IN212</strain>
    </source>
</reference>
<dbReference type="AlphaFoldDB" id="A0A9N9JKQ1"/>
<name>A0A9N9JKQ1_9GLOM</name>
<organism evidence="2 3">
    <name type="scientific">Racocetra fulgida</name>
    <dbReference type="NCBI Taxonomy" id="60492"/>
    <lineage>
        <taxon>Eukaryota</taxon>
        <taxon>Fungi</taxon>
        <taxon>Fungi incertae sedis</taxon>
        <taxon>Mucoromycota</taxon>
        <taxon>Glomeromycotina</taxon>
        <taxon>Glomeromycetes</taxon>
        <taxon>Diversisporales</taxon>
        <taxon>Gigasporaceae</taxon>
        <taxon>Racocetra</taxon>
    </lineage>
</organism>
<dbReference type="Proteomes" id="UP000789396">
    <property type="component" value="Unassembled WGS sequence"/>
</dbReference>
<feature type="non-terminal residue" evidence="2">
    <location>
        <position position="1"/>
    </location>
</feature>
<feature type="non-terminal residue" evidence="2">
    <location>
        <position position="215"/>
    </location>
</feature>
<evidence type="ECO:0000313" key="2">
    <source>
        <dbReference type="EMBL" id="CAG8781196.1"/>
    </source>
</evidence>
<feature type="region of interest" description="Disordered" evidence="1">
    <location>
        <begin position="113"/>
        <end position="215"/>
    </location>
</feature>
<dbReference type="EMBL" id="CAJVPZ010052950">
    <property type="protein sequence ID" value="CAG8781196.1"/>
    <property type="molecule type" value="Genomic_DNA"/>
</dbReference>
<comment type="caution">
    <text evidence="2">The sequence shown here is derived from an EMBL/GenBank/DDBJ whole genome shotgun (WGS) entry which is preliminary data.</text>
</comment>
<feature type="region of interest" description="Disordered" evidence="1">
    <location>
        <begin position="1"/>
        <end position="21"/>
    </location>
</feature>
<evidence type="ECO:0000313" key="3">
    <source>
        <dbReference type="Proteomes" id="UP000789396"/>
    </source>
</evidence>
<proteinExistence type="predicted"/>
<feature type="compositionally biased region" description="Polar residues" evidence="1">
    <location>
        <begin position="118"/>
        <end position="142"/>
    </location>
</feature>